<organism evidence="12 13">
    <name type="scientific">Neogemmobacter tilapiae</name>
    <dbReference type="NCBI Taxonomy" id="875041"/>
    <lineage>
        <taxon>Bacteria</taxon>
        <taxon>Pseudomonadati</taxon>
        <taxon>Pseudomonadota</taxon>
        <taxon>Alphaproteobacteria</taxon>
        <taxon>Rhodobacterales</taxon>
        <taxon>Paracoccaceae</taxon>
        <taxon>Neogemmobacter</taxon>
    </lineage>
</organism>
<evidence type="ECO:0000256" key="6">
    <source>
        <dbReference type="ARBA" id="ARBA00022692"/>
    </source>
</evidence>
<dbReference type="Proteomes" id="UP000638981">
    <property type="component" value="Unassembled WGS sequence"/>
</dbReference>
<feature type="transmembrane region" description="Helical" evidence="9">
    <location>
        <begin position="12"/>
        <end position="35"/>
    </location>
</feature>
<evidence type="ECO:0000256" key="4">
    <source>
        <dbReference type="ARBA" id="ARBA00022475"/>
    </source>
</evidence>
<accession>A0A918TRT4</accession>
<sequence length="435" mass="47404">MEHSPRRTWSIRFPLFVGLTAILAVVLAIGVWGAGTSIGGAVIGSGKVEVASDLTVVQHPVGGIVAEILVRDGDRVQAGSVLLRLDDGALRSELAAVEGELFETLANLARLEAVLDDQPTMTLEPLLVREASKRPDLQRLIDRQQRRLEAHFASIVTEQGLIDEQIRQVGDQIVGVEAELAAKLARGGLLQEEIADQQQLADKGLAAHSTLYDLRKDELTNSGEVGQLRAKRAELQGRIAELKLKAHGLVPGLKDEAETELGKLRPARTRLLERRGQVLADLQRTEVRAPVGGRIHDSKVQGVRSVVVAASPLLSIVPTDSPFEVGVRVEPGDIDQVHLGQEALLKFTGFGSRRIPEITGKVRSISPDAFVDPATRRPYFEVKIMPQPDALARLGTEQLLPGMPVSAFMATESRTPLSYVTRPILFYFDRAFRDS</sequence>
<name>A0A918TRT4_9RHOB</name>
<dbReference type="Gene3D" id="2.40.30.170">
    <property type="match status" value="1"/>
</dbReference>
<evidence type="ECO:0000256" key="8">
    <source>
        <dbReference type="ARBA" id="ARBA00023136"/>
    </source>
</evidence>
<evidence type="ECO:0000313" key="13">
    <source>
        <dbReference type="Proteomes" id="UP000638981"/>
    </source>
</evidence>
<comment type="similarity">
    <text evidence="2 9">Belongs to the membrane fusion protein (MFP) (TC 8.A.1) family.</text>
</comment>
<evidence type="ECO:0000256" key="1">
    <source>
        <dbReference type="ARBA" id="ARBA00004377"/>
    </source>
</evidence>
<gene>
    <name evidence="12" type="ORF">GCM10007315_23730</name>
</gene>
<comment type="caution">
    <text evidence="12">The sequence shown here is derived from an EMBL/GenBank/DDBJ whole genome shotgun (WGS) entry which is preliminary data.</text>
</comment>
<evidence type="ECO:0000256" key="3">
    <source>
        <dbReference type="ARBA" id="ARBA00022448"/>
    </source>
</evidence>
<dbReference type="SUPFAM" id="SSF111369">
    <property type="entry name" value="HlyD-like secretion proteins"/>
    <property type="match status" value="1"/>
</dbReference>
<dbReference type="PRINTS" id="PR01490">
    <property type="entry name" value="RTXTOXIND"/>
</dbReference>
<keyword evidence="7 9" id="KW-1133">Transmembrane helix</keyword>
<dbReference type="InterPro" id="IPR010129">
    <property type="entry name" value="T1SS_HlyD"/>
</dbReference>
<dbReference type="AlphaFoldDB" id="A0A918TRT4"/>
<dbReference type="Pfam" id="PF26002">
    <property type="entry name" value="Beta-barrel_AprE"/>
    <property type="match status" value="1"/>
</dbReference>
<proteinExistence type="inferred from homology"/>
<keyword evidence="3 9" id="KW-0813">Transport</keyword>
<reference evidence="12" key="1">
    <citation type="journal article" date="2014" name="Int. J. Syst. Evol. Microbiol.">
        <title>Complete genome sequence of Corynebacterium casei LMG S-19264T (=DSM 44701T), isolated from a smear-ripened cheese.</title>
        <authorList>
            <consortium name="US DOE Joint Genome Institute (JGI-PGF)"/>
            <person name="Walter F."/>
            <person name="Albersmeier A."/>
            <person name="Kalinowski J."/>
            <person name="Ruckert C."/>
        </authorList>
    </citation>
    <scope>NUCLEOTIDE SEQUENCE</scope>
    <source>
        <strain evidence="12">KCTC 23310</strain>
    </source>
</reference>
<evidence type="ECO:0000256" key="5">
    <source>
        <dbReference type="ARBA" id="ARBA00022519"/>
    </source>
</evidence>
<dbReference type="InterPro" id="IPR058781">
    <property type="entry name" value="HH_AprE-like"/>
</dbReference>
<dbReference type="PANTHER" id="PTHR30386">
    <property type="entry name" value="MEMBRANE FUSION SUBUNIT OF EMRAB-TOLC MULTIDRUG EFFLUX PUMP"/>
    <property type="match status" value="1"/>
</dbReference>
<evidence type="ECO:0000256" key="9">
    <source>
        <dbReference type="RuleBase" id="RU365093"/>
    </source>
</evidence>
<keyword evidence="5 9" id="KW-0997">Cell inner membrane</keyword>
<protein>
    <recommendedName>
        <fullName evidence="9">Membrane fusion protein (MFP) family protein</fullName>
    </recommendedName>
</protein>
<dbReference type="Gene3D" id="2.40.50.100">
    <property type="match status" value="1"/>
</dbReference>
<keyword evidence="13" id="KW-1185">Reference proteome</keyword>
<dbReference type="RefSeq" id="WP_189411898.1">
    <property type="nucleotide sequence ID" value="NZ_BMYJ01000007.1"/>
</dbReference>
<dbReference type="Pfam" id="PF25994">
    <property type="entry name" value="HH_AprE"/>
    <property type="match status" value="1"/>
</dbReference>
<dbReference type="GO" id="GO:0015031">
    <property type="term" value="P:protein transport"/>
    <property type="evidence" value="ECO:0007669"/>
    <property type="project" value="InterPro"/>
</dbReference>
<keyword evidence="8 9" id="KW-0472">Membrane</keyword>
<dbReference type="InterPro" id="IPR050739">
    <property type="entry name" value="MFP"/>
</dbReference>
<evidence type="ECO:0000259" key="10">
    <source>
        <dbReference type="Pfam" id="PF25994"/>
    </source>
</evidence>
<evidence type="ECO:0000256" key="2">
    <source>
        <dbReference type="ARBA" id="ARBA00009477"/>
    </source>
</evidence>
<evidence type="ECO:0000259" key="11">
    <source>
        <dbReference type="Pfam" id="PF26002"/>
    </source>
</evidence>
<comment type="subcellular location">
    <subcellularLocation>
        <location evidence="1 9">Cell inner membrane</location>
        <topology evidence="1 9">Single-pass membrane protein</topology>
    </subcellularLocation>
</comment>
<dbReference type="PANTHER" id="PTHR30386:SF17">
    <property type="entry name" value="ALKALINE PROTEASE SECRETION PROTEIN APRE"/>
    <property type="match status" value="1"/>
</dbReference>
<evidence type="ECO:0000313" key="12">
    <source>
        <dbReference type="EMBL" id="GHC59308.1"/>
    </source>
</evidence>
<feature type="domain" description="AprE-like beta-barrel" evidence="11">
    <location>
        <begin position="325"/>
        <end position="411"/>
    </location>
</feature>
<keyword evidence="4 9" id="KW-1003">Cell membrane</keyword>
<evidence type="ECO:0000256" key="7">
    <source>
        <dbReference type="ARBA" id="ARBA00022989"/>
    </source>
</evidence>
<dbReference type="GO" id="GO:0005886">
    <property type="term" value="C:plasma membrane"/>
    <property type="evidence" value="ECO:0007669"/>
    <property type="project" value="UniProtKB-SubCell"/>
</dbReference>
<reference evidence="12" key="2">
    <citation type="submission" date="2020-09" db="EMBL/GenBank/DDBJ databases">
        <authorList>
            <person name="Sun Q."/>
            <person name="Kim S."/>
        </authorList>
    </citation>
    <scope>NUCLEOTIDE SEQUENCE</scope>
    <source>
        <strain evidence="12">KCTC 23310</strain>
    </source>
</reference>
<keyword evidence="6 9" id="KW-0812">Transmembrane</keyword>
<feature type="domain" description="AprE-like long alpha-helical hairpin" evidence="10">
    <location>
        <begin position="91"/>
        <end position="275"/>
    </location>
</feature>
<dbReference type="InterPro" id="IPR058982">
    <property type="entry name" value="Beta-barrel_AprE"/>
</dbReference>
<dbReference type="NCBIfam" id="TIGR01843">
    <property type="entry name" value="type_I_hlyD"/>
    <property type="match status" value="1"/>
</dbReference>
<dbReference type="EMBL" id="BMYJ01000007">
    <property type="protein sequence ID" value="GHC59308.1"/>
    <property type="molecule type" value="Genomic_DNA"/>
</dbReference>